<dbReference type="PANTHER" id="PTHR40111">
    <property type="entry name" value="CEPHALOSPORIN-C DEACETYLASE"/>
    <property type="match status" value="1"/>
</dbReference>
<evidence type="ECO:0000313" key="2">
    <source>
        <dbReference type="EMBL" id="MFC5631501.1"/>
    </source>
</evidence>
<dbReference type="Proteomes" id="UP001596110">
    <property type="component" value="Unassembled WGS sequence"/>
</dbReference>
<dbReference type="InterPro" id="IPR029058">
    <property type="entry name" value="AB_hydrolase_fold"/>
</dbReference>
<name>A0ABW0UHV6_9STRE</name>
<dbReference type="InterPro" id="IPR008391">
    <property type="entry name" value="AXE1_dom"/>
</dbReference>
<accession>A0ABW0UHV6</accession>
<evidence type="ECO:0000259" key="1">
    <source>
        <dbReference type="Pfam" id="PF05448"/>
    </source>
</evidence>
<protein>
    <submittedName>
        <fullName evidence="2">Acetylxylan esterase</fullName>
    </submittedName>
</protein>
<dbReference type="Pfam" id="PF05448">
    <property type="entry name" value="AXE1"/>
    <property type="match status" value="1"/>
</dbReference>
<keyword evidence="3" id="KW-1185">Reference proteome</keyword>
<gene>
    <name evidence="2" type="ORF">ACFPQ3_07920</name>
</gene>
<feature type="domain" description="Acetyl xylan esterase" evidence="1">
    <location>
        <begin position="5"/>
        <end position="314"/>
    </location>
</feature>
<comment type="caution">
    <text evidence="2">The sequence shown here is derived from an EMBL/GenBank/DDBJ whole genome shotgun (WGS) entry which is preliminary data.</text>
</comment>
<dbReference type="InterPro" id="IPR039069">
    <property type="entry name" value="CE7"/>
</dbReference>
<dbReference type="RefSeq" id="WP_156806184.1">
    <property type="nucleotide sequence ID" value="NZ_JBHSOJ010000017.1"/>
</dbReference>
<dbReference type="SUPFAM" id="SSF53474">
    <property type="entry name" value="alpha/beta-Hydrolases"/>
    <property type="match status" value="1"/>
</dbReference>
<organism evidence="2 3">
    <name type="scientific">Streptococcus caledonicus</name>
    <dbReference type="NCBI Taxonomy" id="2614158"/>
    <lineage>
        <taxon>Bacteria</taxon>
        <taxon>Bacillati</taxon>
        <taxon>Bacillota</taxon>
        <taxon>Bacilli</taxon>
        <taxon>Lactobacillales</taxon>
        <taxon>Streptococcaceae</taxon>
        <taxon>Streptococcus</taxon>
    </lineage>
</organism>
<evidence type="ECO:0000313" key="3">
    <source>
        <dbReference type="Proteomes" id="UP001596110"/>
    </source>
</evidence>
<sequence>MKDTMTLQEMKTYKGRDEIPADFDEFWNSLLLETSVPDYELTEKDFGLKSVDCYELRFPSPKGSTIYSKCLFPKGVTSCPVVFYFHGYQGKSPDWTEGLKYTAEGMGAVFMDVPGQAGQSRDVGDYSGITVKGQVIRGMLDGPKELFFVDVYRSIVKLIDIVADFEWVDEQQLYSYGASQGGALALIASALSPKITKTASIYPFLSDFKRILELGLTTEPYDEFFRYFKYSDPFHETEKAVLDTLSYMDVKNFAHRITCPVLFITGLEDDICPPSTQFAIYNRLTTEKSHYILPDYGHDAMHVKVNDLVYDFLTGSCVLTC</sequence>
<dbReference type="Gene3D" id="3.40.50.1820">
    <property type="entry name" value="alpha/beta hydrolase"/>
    <property type="match status" value="1"/>
</dbReference>
<proteinExistence type="predicted"/>
<reference evidence="3" key="1">
    <citation type="journal article" date="2019" name="Int. J. Syst. Evol. Microbiol.">
        <title>The Global Catalogue of Microorganisms (GCM) 10K type strain sequencing project: providing services to taxonomists for standard genome sequencing and annotation.</title>
        <authorList>
            <consortium name="The Broad Institute Genomics Platform"/>
            <consortium name="The Broad Institute Genome Sequencing Center for Infectious Disease"/>
            <person name="Wu L."/>
            <person name="Ma J."/>
        </authorList>
    </citation>
    <scope>NUCLEOTIDE SEQUENCE [LARGE SCALE GENOMIC DNA]</scope>
    <source>
        <strain evidence="3">DT43</strain>
    </source>
</reference>
<dbReference type="PANTHER" id="PTHR40111:SF1">
    <property type="entry name" value="CEPHALOSPORIN-C DEACETYLASE"/>
    <property type="match status" value="1"/>
</dbReference>
<dbReference type="EMBL" id="JBHSOJ010000017">
    <property type="protein sequence ID" value="MFC5631501.1"/>
    <property type="molecule type" value="Genomic_DNA"/>
</dbReference>